<dbReference type="eggNOG" id="arCOG00062">
    <property type="taxonomic scope" value="Archaea"/>
</dbReference>
<dbReference type="PROSITE" id="PS50263">
    <property type="entry name" value="CN_HYDROLASE"/>
    <property type="match status" value="1"/>
</dbReference>
<dbReference type="AlphaFoldDB" id="A2BJQ5"/>
<dbReference type="EMBL" id="CP000493">
    <property type="protein sequence ID" value="ABM80216.1"/>
    <property type="molecule type" value="Genomic_DNA"/>
</dbReference>
<dbReference type="HOGENOM" id="CLU_030130_3_3_2"/>
<dbReference type="SUPFAM" id="SSF56317">
    <property type="entry name" value="Carbon-nitrogen hydrolase"/>
    <property type="match status" value="1"/>
</dbReference>
<evidence type="ECO:0000313" key="2">
    <source>
        <dbReference type="EMBL" id="ABM80216.1"/>
    </source>
</evidence>
<dbReference type="RefSeq" id="WP_011821534.1">
    <property type="nucleotide sequence ID" value="NC_008818.1"/>
</dbReference>
<dbReference type="STRING" id="415426.Hbut_0344"/>
<dbReference type="PANTHER" id="PTHR23088:SF27">
    <property type="entry name" value="DEAMINATED GLUTATHIONE AMIDASE"/>
    <property type="match status" value="1"/>
</dbReference>
<dbReference type="PANTHER" id="PTHR23088">
    <property type="entry name" value="NITRILASE-RELATED"/>
    <property type="match status" value="1"/>
</dbReference>
<accession>A2BJQ5</accession>
<evidence type="ECO:0000259" key="1">
    <source>
        <dbReference type="PROSITE" id="PS50263"/>
    </source>
</evidence>
<dbReference type="CDD" id="cd07197">
    <property type="entry name" value="nitrilase"/>
    <property type="match status" value="1"/>
</dbReference>
<keyword evidence="3" id="KW-1185">Reference proteome</keyword>
<dbReference type="KEGG" id="hbu:Hbut_0344"/>
<feature type="domain" description="CN hydrolase" evidence="1">
    <location>
        <begin position="3"/>
        <end position="247"/>
    </location>
</feature>
<dbReference type="EnsemblBacteria" id="ABM80216">
    <property type="protein sequence ID" value="ABM80216"/>
    <property type="gene ID" value="Hbut_0344"/>
</dbReference>
<dbReference type="InterPro" id="IPR036526">
    <property type="entry name" value="C-N_Hydrolase_sf"/>
</dbReference>
<dbReference type="Pfam" id="PF00795">
    <property type="entry name" value="CN_hydrolase"/>
    <property type="match status" value="1"/>
</dbReference>
<name>A2BJQ5_HYPBU</name>
<evidence type="ECO:0000313" key="3">
    <source>
        <dbReference type="Proteomes" id="UP000002593"/>
    </source>
</evidence>
<gene>
    <name evidence="2" type="ordered locus">Hbut_0344</name>
</gene>
<proteinExistence type="predicted"/>
<dbReference type="Proteomes" id="UP000002593">
    <property type="component" value="Chromosome"/>
</dbReference>
<dbReference type="Gene3D" id="3.60.110.10">
    <property type="entry name" value="Carbon-nitrogen hydrolase"/>
    <property type="match status" value="1"/>
</dbReference>
<sequence length="293" mass="31906">MPITVALTHMKLRPLAKKSNLEKARKLVREAALKGAKLVVLPSFVNIGHFFLHYPRTRSRAITRNQAERIPGNTFEYLSMVALENGVYIIAGPIIERAGPKIFLTTMVISPNGSLIAKYRKVASNGLDEELGISPGKQTVVIDDIGRSIGVMAEDDILYPEIARSLLLEGATALIVTLRPGEDVNRVKLALMARSIENNVPILAVGSVFEAAERVVEIPTMVVDPQNGIVEEVNEPNDTYILVEVMEQPSNIQDIVRTSLMAKALAPIYCKAAKESLVENLAGRLKAGSSGED</sequence>
<dbReference type="GeneID" id="4782287"/>
<reference evidence="2 3" key="1">
    <citation type="journal article" date="2007" name="Archaea">
        <title>The genome of Hyperthermus butylicus: a sulfur-reducing, peptide fermenting, neutrophilic Crenarchaeote growing up to 108 degrees C.</title>
        <authorList>
            <person name="Brugger K."/>
            <person name="Chen L."/>
            <person name="Stark M."/>
            <person name="Zibat A."/>
            <person name="Redder P."/>
            <person name="Ruepp A."/>
            <person name="Awayez M."/>
            <person name="She Q."/>
            <person name="Garrett R.A."/>
            <person name="Klenk H.P."/>
        </authorList>
    </citation>
    <scope>NUCLEOTIDE SEQUENCE [LARGE SCALE GENOMIC DNA]</scope>
    <source>
        <strain evidence="3">DSM 5456 / JCM 9403 / PLM1-5</strain>
    </source>
</reference>
<dbReference type="InterPro" id="IPR003010">
    <property type="entry name" value="C-N_Hydrolase"/>
</dbReference>
<dbReference type="OrthoDB" id="39312at2157"/>
<organism evidence="2 3">
    <name type="scientific">Hyperthermus butylicus (strain DSM 5456 / JCM 9403 / PLM1-5)</name>
    <dbReference type="NCBI Taxonomy" id="415426"/>
    <lineage>
        <taxon>Archaea</taxon>
        <taxon>Thermoproteota</taxon>
        <taxon>Thermoprotei</taxon>
        <taxon>Desulfurococcales</taxon>
        <taxon>Pyrodictiaceae</taxon>
        <taxon>Hyperthermus</taxon>
    </lineage>
</organism>
<protein>
    <submittedName>
        <fullName evidence="2">Amidohydrolase</fullName>
    </submittedName>
</protein>